<protein>
    <submittedName>
        <fullName evidence="3">Auto-transporter adhesin, head GIN domain</fullName>
    </submittedName>
</protein>
<dbReference type="EMBL" id="FNDQ01000016">
    <property type="protein sequence ID" value="SDH80831.1"/>
    <property type="molecule type" value="Genomic_DNA"/>
</dbReference>
<dbReference type="Proteomes" id="UP000243588">
    <property type="component" value="Unassembled WGS sequence"/>
</dbReference>
<keyword evidence="1" id="KW-0732">Signal</keyword>
<feature type="domain" description="Putative auto-transporter adhesin head GIN" evidence="2">
    <location>
        <begin position="27"/>
        <end position="158"/>
    </location>
</feature>
<evidence type="ECO:0000313" key="3">
    <source>
        <dbReference type="EMBL" id="SDH80831.1"/>
    </source>
</evidence>
<dbReference type="AlphaFoldDB" id="A0A1G8FFA3"/>
<dbReference type="InterPro" id="IPR021255">
    <property type="entry name" value="DUF2807"/>
</dbReference>
<dbReference type="Gene3D" id="2.160.20.120">
    <property type="match status" value="2"/>
</dbReference>
<proteinExistence type="predicted"/>
<evidence type="ECO:0000256" key="1">
    <source>
        <dbReference type="SAM" id="SignalP"/>
    </source>
</evidence>
<keyword evidence="4" id="KW-1185">Reference proteome</keyword>
<evidence type="ECO:0000313" key="4">
    <source>
        <dbReference type="Proteomes" id="UP000243588"/>
    </source>
</evidence>
<gene>
    <name evidence="3" type="ORF">SAMN05421818_11643</name>
</gene>
<evidence type="ECO:0000259" key="2">
    <source>
        <dbReference type="Pfam" id="PF10988"/>
    </source>
</evidence>
<name>A0A1G8FFA3_9FLAO</name>
<reference evidence="4" key="1">
    <citation type="submission" date="2016-10" db="EMBL/GenBank/DDBJ databases">
        <authorList>
            <person name="Varghese N."/>
            <person name="Submissions S."/>
        </authorList>
    </citation>
    <scope>NUCLEOTIDE SEQUENCE [LARGE SCALE GENOMIC DNA]</scope>
    <source>
        <strain evidence="4">DSM 23313</strain>
    </source>
</reference>
<dbReference type="STRING" id="702745.SAMN05421818_11643"/>
<dbReference type="Pfam" id="PF10988">
    <property type="entry name" value="DUF2807"/>
    <property type="match status" value="2"/>
</dbReference>
<feature type="chain" id="PRO_5017345378" evidence="1">
    <location>
        <begin position="18"/>
        <end position="277"/>
    </location>
</feature>
<dbReference type="RefSeq" id="WP_090409504.1">
    <property type="nucleotide sequence ID" value="NZ_FNDQ01000016.1"/>
</dbReference>
<sequence>MKKLVMFFLLVGSSVFAQVKETRQVSDFDNVKASQGIRVEFTYGEPKSVVVDAEDQELLDRVKTEVNANGRLLVYIESKEKRKRNKVVYMGSNGKSVVVTIHNPKLEGVQVSSSARFNLVNEAKAKHFSVTASSSGRYEGALVKADDLTIEGSSSAKIGGSFTVMSNASLSASSSSSVEVGLTSKKASFGVSSSGKIIASGKANEVNASASSSGNIKAREFATKTLDGRASSSGSMIFTVSDEVVGRASSSGRVQYVGDVQKVNVSTSSSGSVKRVE</sequence>
<organism evidence="3 4">
    <name type="scientific">Myroides phaeus</name>
    <dbReference type="NCBI Taxonomy" id="702745"/>
    <lineage>
        <taxon>Bacteria</taxon>
        <taxon>Pseudomonadati</taxon>
        <taxon>Bacteroidota</taxon>
        <taxon>Flavobacteriia</taxon>
        <taxon>Flavobacteriales</taxon>
        <taxon>Flavobacteriaceae</taxon>
        <taxon>Myroides</taxon>
    </lineage>
</organism>
<feature type="signal peptide" evidence="1">
    <location>
        <begin position="1"/>
        <end position="17"/>
    </location>
</feature>
<feature type="domain" description="Putative auto-transporter adhesin head GIN" evidence="2">
    <location>
        <begin position="167"/>
        <end position="259"/>
    </location>
</feature>
<accession>A0A1G8FFA3</accession>